<dbReference type="GeneID" id="64819522"/>
<sequence>MKASTLLSQIKADIKKYHDLLPDPKYKPGDDSVESIISGYNQENFRKIMDSKYEGLEEDINKKDLDDFKRRIDYFFSIYAPDEVEFREFIKLISIYLSFIAKKPLHPPGIVFDNGKKVYKKGSHFICTGKNIFLKDKESLCRYCVAENEE</sequence>
<dbReference type="RefSeq" id="WP_211533593.1">
    <property type="nucleotide sequence ID" value="NZ_CP058560.1"/>
</dbReference>
<accession>A0A8T8K3Z9</accession>
<dbReference type="InterPro" id="IPR019215">
    <property type="entry name" value="DUF2115"/>
</dbReference>
<gene>
    <name evidence="2" type="ORF">HYG87_02120</name>
</gene>
<name>A0A8T8K3Z9_9EURY</name>
<dbReference type="Proteomes" id="UP000681041">
    <property type="component" value="Chromosome"/>
</dbReference>
<dbReference type="AlphaFoldDB" id="A0A8T8K3Z9"/>
<dbReference type="EMBL" id="CP058560">
    <property type="protein sequence ID" value="QUH22649.1"/>
    <property type="molecule type" value="Genomic_DNA"/>
</dbReference>
<dbReference type="Pfam" id="PF09888">
    <property type="entry name" value="DUF2115"/>
    <property type="match status" value="1"/>
</dbReference>
<evidence type="ECO:0000313" key="3">
    <source>
        <dbReference type="Proteomes" id="UP000681041"/>
    </source>
</evidence>
<dbReference type="HAMAP" id="MF_00763">
    <property type="entry name" value="UPF0305"/>
    <property type="match status" value="1"/>
</dbReference>
<protein>
    <recommendedName>
        <fullName evidence="1">UPF0305 protein HYG87_02120</fullName>
    </recommendedName>
</protein>
<dbReference type="KEGG" id="meme:HYG87_02120"/>
<comment type="similarity">
    <text evidence="1">Belongs to the UPF0305 family.</text>
</comment>
<reference evidence="2" key="1">
    <citation type="submission" date="2020-07" db="EMBL/GenBank/DDBJ databases">
        <title>Methanobacterium. sp. MethCan genome.</title>
        <authorList>
            <person name="Postec A."/>
            <person name="Quemeneur M."/>
        </authorList>
    </citation>
    <scope>NUCLEOTIDE SEQUENCE</scope>
    <source>
        <strain evidence="2">MethCAN</strain>
    </source>
</reference>
<keyword evidence="3" id="KW-1185">Reference proteome</keyword>
<organism evidence="2 3">
    <name type="scientific">Methanobacterium alkalithermotolerans</name>
    <dbReference type="NCBI Taxonomy" id="2731220"/>
    <lineage>
        <taxon>Archaea</taxon>
        <taxon>Methanobacteriati</taxon>
        <taxon>Methanobacteriota</taxon>
        <taxon>Methanomada group</taxon>
        <taxon>Methanobacteria</taxon>
        <taxon>Methanobacteriales</taxon>
        <taxon>Methanobacteriaceae</taxon>
        <taxon>Methanobacterium</taxon>
    </lineage>
</organism>
<evidence type="ECO:0000313" key="2">
    <source>
        <dbReference type="EMBL" id="QUH22649.1"/>
    </source>
</evidence>
<evidence type="ECO:0000256" key="1">
    <source>
        <dbReference type="HAMAP-Rule" id="MF_00763"/>
    </source>
</evidence>
<proteinExistence type="inferred from homology"/>
<dbReference type="OrthoDB" id="81482at2157"/>